<dbReference type="CDD" id="cd08953">
    <property type="entry name" value="KR_2_SDR_x"/>
    <property type="match status" value="1"/>
</dbReference>
<dbReference type="RefSeq" id="WP_084069364.1">
    <property type="nucleotide sequence ID" value="NZ_FWXY01000010.1"/>
</dbReference>
<feature type="region of interest" description="N-terminal hotdog fold" evidence="5">
    <location>
        <begin position="1984"/>
        <end position="2107"/>
    </location>
</feature>
<organism evidence="10 11">
    <name type="scientific">Desulfocicer vacuolatum DSM 3385</name>
    <dbReference type="NCBI Taxonomy" id="1121400"/>
    <lineage>
        <taxon>Bacteria</taxon>
        <taxon>Pseudomonadati</taxon>
        <taxon>Thermodesulfobacteriota</taxon>
        <taxon>Desulfobacteria</taxon>
        <taxon>Desulfobacterales</taxon>
        <taxon>Desulfobacteraceae</taxon>
        <taxon>Desulfocicer</taxon>
    </lineage>
</organism>
<feature type="region of interest" description="Disordered" evidence="6">
    <location>
        <begin position="1159"/>
        <end position="1247"/>
    </location>
</feature>
<feature type="active site" description="Proton donor; for dehydratase activity" evidence="5">
    <location>
        <position position="2185"/>
    </location>
</feature>
<feature type="compositionally biased region" description="Pro residues" evidence="6">
    <location>
        <begin position="1441"/>
        <end position="1450"/>
    </location>
</feature>
<dbReference type="InterPro" id="IPR001227">
    <property type="entry name" value="Ac_transferase_dom_sf"/>
</dbReference>
<name>A0A1W2C4F4_9BACT</name>
<feature type="compositionally biased region" description="Polar residues" evidence="6">
    <location>
        <begin position="988"/>
        <end position="1001"/>
    </location>
</feature>
<dbReference type="Gene3D" id="3.40.50.720">
    <property type="entry name" value="NAD(P)-binding Rossmann-like Domain"/>
    <property type="match status" value="1"/>
</dbReference>
<feature type="compositionally biased region" description="Polar residues" evidence="6">
    <location>
        <begin position="2292"/>
        <end position="2310"/>
    </location>
</feature>
<dbReference type="InterPro" id="IPR049551">
    <property type="entry name" value="PKS_DH_C"/>
</dbReference>
<dbReference type="Gene3D" id="3.40.366.10">
    <property type="entry name" value="Malonyl-Coenzyme A Acyl Carrier Protein, domain 2"/>
    <property type="match status" value="1"/>
</dbReference>
<feature type="compositionally biased region" description="Polar residues" evidence="6">
    <location>
        <begin position="1213"/>
        <end position="1225"/>
    </location>
</feature>
<dbReference type="InterPro" id="IPR014030">
    <property type="entry name" value="Ketoacyl_synth_N"/>
</dbReference>
<dbReference type="Pfam" id="PF08659">
    <property type="entry name" value="KR"/>
    <property type="match status" value="1"/>
</dbReference>
<feature type="domain" description="Carrier" evidence="7">
    <location>
        <begin position="1242"/>
        <end position="1322"/>
    </location>
</feature>
<dbReference type="Pfam" id="PF00550">
    <property type="entry name" value="PP-binding"/>
    <property type="match status" value="2"/>
</dbReference>
<feature type="active site" description="Proton acceptor; for dehydratase activity" evidence="5">
    <location>
        <position position="2017"/>
    </location>
</feature>
<dbReference type="GO" id="GO:0004315">
    <property type="term" value="F:3-oxoacyl-[acyl-carrier-protein] synthase activity"/>
    <property type="evidence" value="ECO:0007669"/>
    <property type="project" value="InterPro"/>
</dbReference>
<feature type="domain" description="Ketosynthase family 3 (KS3)" evidence="8">
    <location>
        <begin position="4"/>
        <end position="460"/>
    </location>
</feature>
<dbReference type="InterPro" id="IPR016039">
    <property type="entry name" value="Thiolase-like"/>
</dbReference>
<dbReference type="Pfam" id="PF16197">
    <property type="entry name" value="KAsynt_C_assoc"/>
    <property type="match status" value="1"/>
</dbReference>
<feature type="domain" description="Carrier" evidence="7">
    <location>
        <begin position="1347"/>
        <end position="1427"/>
    </location>
</feature>
<evidence type="ECO:0000313" key="10">
    <source>
        <dbReference type="EMBL" id="SMC80125.1"/>
    </source>
</evidence>
<dbReference type="InterPro" id="IPR014031">
    <property type="entry name" value="Ketoacyl_synth_C"/>
</dbReference>
<dbReference type="CDD" id="cd00833">
    <property type="entry name" value="PKS"/>
    <property type="match status" value="1"/>
</dbReference>
<dbReference type="GO" id="GO:0016829">
    <property type="term" value="F:lyase activity"/>
    <property type="evidence" value="ECO:0007669"/>
    <property type="project" value="UniProtKB-KW"/>
</dbReference>
<gene>
    <name evidence="10" type="ORF">SAMN02746065_110143</name>
</gene>
<dbReference type="Proteomes" id="UP000192418">
    <property type="component" value="Unassembled WGS sequence"/>
</dbReference>
<dbReference type="SUPFAM" id="SSF47336">
    <property type="entry name" value="ACP-like"/>
    <property type="match status" value="2"/>
</dbReference>
<feature type="compositionally biased region" description="Low complexity" evidence="6">
    <location>
        <begin position="1451"/>
        <end position="1464"/>
    </location>
</feature>
<dbReference type="InterPro" id="IPR020841">
    <property type="entry name" value="PKS_Beta-ketoAc_synthase_dom"/>
</dbReference>
<feature type="region of interest" description="Disordered" evidence="6">
    <location>
        <begin position="1425"/>
        <end position="1470"/>
    </location>
</feature>
<reference evidence="10 11" key="1">
    <citation type="submission" date="2017-04" db="EMBL/GenBank/DDBJ databases">
        <authorList>
            <person name="Afonso C.L."/>
            <person name="Miller P.J."/>
            <person name="Scott M.A."/>
            <person name="Spackman E."/>
            <person name="Goraichik I."/>
            <person name="Dimitrov K.M."/>
            <person name="Suarez D.L."/>
            <person name="Swayne D.E."/>
        </authorList>
    </citation>
    <scope>NUCLEOTIDE SEQUENCE [LARGE SCALE GENOMIC DNA]</scope>
    <source>
        <strain evidence="10 11">DSM 3385</strain>
    </source>
</reference>
<dbReference type="Pfam" id="PF14765">
    <property type="entry name" value="PS-DH"/>
    <property type="match status" value="1"/>
</dbReference>
<feature type="region of interest" description="Disordered" evidence="6">
    <location>
        <begin position="1321"/>
        <end position="1341"/>
    </location>
</feature>
<evidence type="ECO:0000256" key="3">
    <source>
        <dbReference type="ARBA" id="ARBA00022679"/>
    </source>
</evidence>
<keyword evidence="2" id="KW-0597">Phosphoprotein</keyword>
<dbReference type="PROSITE" id="PS00606">
    <property type="entry name" value="KS3_1"/>
    <property type="match status" value="1"/>
</dbReference>
<feature type="compositionally biased region" description="Polar residues" evidence="6">
    <location>
        <begin position="1164"/>
        <end position="1175"/>
    </location>
</feature>
<dbReference type="InterPro" id="IPR052568">
    <property type="entry name" value="PKS-FAS_Synthase"/>
</dbReference>
<dbReference type="SMART" id="SM00825">
    <property type="entry name" value="PKS_KS"/>
    <property type="match status" value="1"/>
</dbReference>
<dbReference type="InterPro" id="IPR009081">
    <property type="entry name" value="PP-bd_ACP"/>
</dbReference>
<feature type="compositionally biased region" description="Basic and acidic residues" evidence="6">
    <location>
        <begin position="1232"/>
        <end position="1241"/>
    </location>
</feature>
<dbReference type="Pfam" id="PF00109">
    <property type="entry name" value="ketoacyl-synt"/>
    <property type="match status" value="1"/>
</dbReference>
<dbReference type="PROSITE" id="PS50075">
    <property type="entry name" value="CARRIER"/>
    <property type="match status" value="2"/>
</dbReference>
<protein>
    <submittedName>
        <fullName evidence="10">Polyketide-type polyunsaturated fatty acid synthase PfaA</fullName>
    </submittedName>
</protein>
<sequence>MQKNTAVAIIGMGCIFPGAGGLKQYWRLLFNGEDAITPIPEETHWKLEDYFNEDPSTPDHTYCSRGGFIPRISFDPARYGMPPNNLEATDTSQLLGLMVAEMALQDAGLGKGTDFDRQRVNVILGVTGTQELVIPLGARLSHPIWKKALKDSGVPPEKSREIMERISRGHAQWQENSFPGLLGNVVAGRIANRLDLGGTNTVVDAACASSMGAIHTACMELQSGKCDISLTGGVDTLNDIFMHMCFSKTGVLSHTSDARPFSKDADGTVLGEGVGMLVLKRLEDAERDKDRIYAVLKSIGTSSDGKTGGIYAPHAPGQLRALRTAYKEAGIPPDTMELIEAHGTGTRVGDKIELTALKQLMGTTDTRPHCALGTVKSMIGHTKAAAGVAGMIKAVLSLHHKVIPPTLKAGEPDPDLDLNASGFYLNDQSKPWIPLNGHPRRCGVSAFGFGGSNFHAVLEEYAPKKEHISWDGSIQPATFCGNDVAALQKDMTKFLETLTNYDTWDVVERSQIMAWETARMRKQFSCQAPLRLVMILKENHDPRKKIQQAMELLTENYTTDWEKGDIFFGCHPWQEKKLGFLFPGQGSQYVGMGRDLCALFPRAMDAIKATDTRFAQKHKSQHRLSDFVFAPPSHVRDRRASEEMLRSTDIAQPAIGAVSLAMSRVLEHFGITPDAGCGHSFGELSALCASKRLTPEDFLSLSVARGKYMAKDTKDNEDCGSMLAVKAPLDKIESLILDEKLNLILANRNSPDQGVLSGSSDEIKRASKACKAKKMRCVELPVAAAFHSHLVEHAARPFEKFLASIDFTPGSIPVFSNTTGDTYPKEPEKARDILGKQLLNPVRFVENIQTMVKNGITTFVEVGPKTVLSGLTHSILKDQPHTCLALDSSCGKKQGIADLAKVLCSLAAAGYPVQLDKWEEKGSRPEKKMMRIPISGANVQPALVKDMPPSPPMESHSAAKKSPAIPAMDTGERSLSSPGNEISPRVDTFQTPSLTTPNSPAQEEKCSPVPGNQCPDEEITTPCRPQSFTGTGVKGADMQSPDHGNHFPASESQTSPAPMPSHAHASMAYHAMQLVHKGLESMQELQAGTARAHEKFLETQTAASQALQNMMQQTRMFADTVTTVTAGSPRHYSRQPAMPIPPKVPEQPSMLEHTAPQPAAIPQQWDTPPMTNTYIPSAEDYETGNNGHGVQGQARTNPPYTPEKAVHTAPAPSRTSQMPEQSSTPAPAGETMPREKAHTSGEDQQNIPAMIMACVSRLTGFPEEMLEMDMDMESDLGIDSIKRVEIMSELEKVLPQAGNLAPDNMGTLKTLKDVMDAIAPEDDHTPASQPMAPLNGGAPETPSLENSTALPVMEVVTKTISELTGFPVEMLEPTMDLESDLGIDSIKRVEILSRLEESLPEMATISPDEMSELKTLEQIAGTLSPAAPEKSNGMAQAPETPGAPEPPPSPTGESKNKSNSSSDSPGETELKKKALRQIISLEYLPRDEIATAVKGEISLKKDQKIYLTRDDRGIALELKNALEKKSVHAECVPMDDLLDQKDISDMAGLVVIPGKTEMDCADFLKKSFLLAQKSGAMLCRAAADNRAFFATLSFMDGSLGFGSTPLKRPLCGGLAGLVKTADLEWDKVQCTAFDLPEDPGFAISQAHTIVGLMAAHGAVEVGINTQGVVVPRSIETPAIPGDAKITEKDIFLITGGARGVTAQCALELATCFSPTIILAGRSAPPTPEPQWLQPLLNEGEIKKAMLTHHFKNQRPTPTMLEKAFRQLSANREMNKNIAQMEAAGARVHYISVDIRDTKEIKNLVREIKTEHGAITGIIHGAGVVADRFIQDKTPEQFEQVFGTKVKGLSNLLAACPPEQLKFLVLFSSVAARAGNTGQVDYAMANEVLNKTAQSLARNHTDCKIVSMNWGPWEGGMVTPSLKKEFDKRGIPLIDLKIGAEMLVQEMISEHPGPVEVVVGGLISQTSPPGPGNKDNQSCLQKQDAFPVGKKKSSSTACKSIVMTQMTGLESCPVLASHTIAGEPVVPFALMMEWLAHGVTHANPGLVCTGMDGVRVLKGIKPGQKEKSVDIQVGKCHPGDRGFTVQGEIISPNTMHVNGNVLLDTHLPPPPVLDRSRQISLPPSELSVDKVYNDILFHGRDLHGIKAIVGCSAMGIEVVAKHAPVPGAWMASPHRKKWILDPLIMDAAFQAAIIWCHETLGMVCLPTYIANVRIYRGMTDHDGDVTIILTVNEQTSHSIKGYFTFVDDQGKVLAGITGFEGVMDPTLGDKFKQKKSSSASSSPERTVDGKSPGHQNKSAASQANALQTSVSAKKMEQKMSVPQEAPLFSREKILAFAVGKPSKAFGKPYRVFDKDREIARLPGPPYFFMDRVMTADHPAWTMEPGGWIEAEFDMPDHGWYFKAARSDTLPFCILLEIALQPCGWLAAYAGSALHSDDRLYFRNLGGEVKLISPVHRTMGSLTMRSRLTGVSKAGGLIIQNFDLEVLNKGKMLYRGHTNFGFFTRASLSNQTGIKNASLALKLTDEEQNSASLECFKDTAPLTPEDTTQDGPGVMPAKALRMIDSVDIFLPQGGKYKKGYIRAQKMVDPKEWFFKAHFYQDPVCPGSLGVESFLQVMQYFAFKTWNIDPEKYQVSMPPHTHQWIYRGQITPAGKHIELQVHIKNESKEKMTVTADGILLADGLCIYQMEDFMICLEPRS</sequence>
<evidence type="ECO:0000259" key="9">
    <source>
        <dbReference type="PROSITE" id="PS52019"/>
    </source>
</evidence>
<evidence type="ECO:0000256" key="2">
    <source>
        <dbReference type="ARBA" id="ARBA00022553"/>
    </source>
</evidence>
<dbReference type="SUPFAM" id="SSF55048">
    <property type="entry name" value="Probable ACP-binding domain of malonyl-CoA ACP transacylase"/>
    <property type="match status" value="1"/>
</dbReference>
<dbReference type="InterPro" id="IPR013968">
    <property type="entry name" value="PKS_KR"/>
</dbReference>
<dbReference type="InterPro" id="IPR016035">
    <property type="entry name" value="Acyl_Trfase/lysoPLipase"/>
</dbReference>
<dbReference type="EMBL" id="FWXY01000010">
    <property type="protein sequence ID" value="SMC80125.1"/>
    <property type="molecule type" value="Genomic_DNA"/>
</dbReference>
<dbReference type="Pfam" id="PF00698">
    <property type="entry name" value="Acyl_transf_1"/>
    <property type="match status" value="1"/>
</dbReference>
<evidence type="ECO:0000259" key="8">
    <source>
        <dbReference type="PROSITE" id="PS52004"/>
    </source>
</evidence>
<dbReference type="Gene3D" id="3.10.129.10">
    <property type="entry name" value="Hotdog Thioesterase"/>
    <property type="match status" value="2"/>
</dbReference>
<dbReference type="Gene3D" id="3.40.47.10">
    <property type="match status" value="1"/>
</dbReference>
<dbReference type="Pfam" id="PF02801">
    <property type="entry name" value="Ketoacyl-synt_C"/>
    <property type="match status" value="1"/>
</dbReference>
<dbReference type="PROSITE" id="PS52004">
    <property type="entry name" value="KS3_2"/>
    <property type="match status" value="1"/>
</dbReference>
<dbReference type="PROSITE" id="PS52019">
    <property type="entry name" value="PKS_MFAS_DH"/>
    <property type="match status" value="1"/>
</dbReference>
<accession>A0A1W2C4F4</accession>
<dbReference type="InterPro" id="IPR057326">
    <property type="entry name" value="KR_dom"/>
</dbReference>
<dbReference type="InterPro" id="IPR016036">
    <property type="entry name" value="Malonyl_transacylase_ACP-bd"/>
</dbReference>
<dbReference type="Pfam" id="PF07977">
    <property type="entry name" value="FabA"/>
    <property type="match status" value="1"/>
</dbReference>
<dbReference type="PANTHER" id="PTHR43074">
    <property type="entry name" value="OMEGA-3 POLYUNSATURATED FATTY ACID SYNTHASE PFAB-RELATED"/>
    <property type="match status" value="1"/>
</dbReference>
<dbReference type="InterPro" id="IPR036291">
    <property type="entry name" value="NAD(P)-bd_dom_sf"/>
</dbReference>
<dbReference type="SMART" id="SM00827">
    <property type="entry name" value="PKS_AT"/>
    <property type="match status" value="1"/>
</dbReference>
<evidence type="ECO:0000256" key="5">
    <source>
        <dbReference type="PROSITE-ProRule" id="PRU01363"/>
    </source>
</evidence>
<dbReference type="SUPFAM" id="SSF51735">
    <property type="entry name" value="NAD(P)-binding Rossmann-fold domains"/>
    <property type="match status" value="1"/>
</dbReference>
<dbReference type="SUPFAM" id="SSF53901">
    <property type="entry name" value="Thiolase-like"/>
    <property type="match status" value="1"/>
</dbReference>
<keyword evidence="3" id="KW-0808">Transferase</keyword>
<dbReference type="OrthoDB" id="7617297at2"/>
<feature type="domain" description="PKS/mFAS DH" evidence="9">
    <location>
        <begin position="1984"/>
        <end position="2269"/>
    </location>
</feature>
<dbReference type="InterPro" id="IPR018201">
    <property type="entry name" value="Ketoacyl_synth_AS"/>
</dbReference>
<dbReference type="InterPro" id="IPR049900">
    <property type="entry name" value="PKS_mFAS_DH"/>
</dbReference>
<evidence type="ECO:0000256" key="1">
    <source>
        <dbReference type="ARBA" id="ARBA00022450"/>
    </source>
</evidence>
<keyword evidence="4" id="KW-0456">Lyase</keyword>
<evidence type="ECO:0000256" key="4">
    <source>
        <dbReference type="ARBA" id="ARBA00023239"/>
    </source>
</evidence>
<dbReference type="InterPro" id="IPR014043">
    <property type="entry name" value="Acyl_transferase_dom"/>
</dbReference>
<keyword evidence="1" id="KW-0596">Phosphopantetheine</keyword>
<dbReference type="PANTHER" id="PTHR43074:SF1">
    <property type="entry name" value="BETA-KETOACYL SYNTHASE FAMILY PROTEIN-RELATED"/>
    <property type="match status" value="1"/>
</dbReference>
<feature type="region of interest" description="Disordered" evidence="6">
    <location>
        <begin position="2267"/>
        <end position="2316"/>
    </location>
</feature>
<dbReference type="SMART" id="SM00822">
    <property type="entry name" value="PKS_KR"/>
    <property type="match status" value="1"/>
</dbReference>
<evidence type="ECO:0000313" key="11">
    <source>
        <dbReference type="Proteomes" id="UP000192418"/>
    </source>
</evidence>
<feature type="region of interest" description="C-terminal hotdog fold" evidence="5">
    <location>
        <begin position="2122"/>
        <end position="2269"/>
    </location>
</feature>
<dbReference type="InterPro" id="IPR042104">
    <property type="entry name" value="PKS_dehydratase_sf"/>
</dbReference>
<dbReference type="InterPro" id="IPR029069">
    <property type="entry name" value="HotDog_dom_sf"/>
</dbReference>
<dbReference type="Gene3D" id="3.10.129.110">
    <property type="entry name" value="Polyketide synthase dehydratase"/>
    <property type="match status" value="1"/>
</dbReference>
<dbReference type="GO" id="GO:0006633">
    <property type="term" value="P:fatty acid biosynthetic process"/>
    <property type="evidence" value="ECO:0007669"/>
    <property type="project" value="InterPro"/>
</dbReference>
<dbReference type="SUPFAM" id="SSF54637">
    <property type="entry name" value="Thioesterase/thiol ester dehydrase-isomerase"/>
    <property type="match status" value="2"/>
</dbReference>
<dbReference type="SUPFAM" id="SSF52151">
    <property type="entry name" value="FabD/lysophospholipase-like"/>
    <property type="match status" value="1"/>
</dbReference>
<proteinExistence type="predicted"/>
<dbReference type="Gene3D" id="1.10.1200.10">
    <property type="entry name" value="ACP-like"/>
    <property type="match status" value="2"/>
</dbReference>
<dbReference type="InterPro" id="IPR036736">
    <property type="entry name" value="ACP-like_sf"/>
</dbReference>
<dbReference type="InterPro" id="IPR032821">
    <property type="entry name" value="PKS_assoc"/>
</dbReference>
<evidence type="ECO:0000259" key="7">
    <source>
        <dbReference type="PROSITE" id="PS50075"/>
    </source>
</evidence>
<evidence type="ECO:0000256" key="6">
    <source>
        <dbReference type="SAM" id="MobiDB-lite"/>
    </source>
</evidence>
<dbReference type="InterPro" id="IPR013114">
    <property type="entry name" value="FabA_FabZ"/>
</dbReference>
<dbReference type="STRING" id="1121400.SAMN02746065_110143"/>
<feature type="region of interest" description="Disordered" evidence="6">
    <location>
        <begin position="947"/>
        <end position="1062"/>
    </location>
</feature>
<keyword evidence="11" id="KW-1185">Reference proteome</keyword>